<keyword evidence="3" id="KW-1185">Reference proteome</keyword>
<proteinExistence type="predicted"/>
<dbReference type="InterPro" id="IPR001900">
    <property type="entry name" value="RNase_II/R"/>
</dbReference>
<dbReference type="EMBL" id="JAMQYH010000041">
    <property type="protein sequence ID" value="KAJ1684155.1"/>
    <property type="molecule type" value="Genomic_DNA"/>
</dbReference>
<dbReference type="GO" id="GO:0003723">
    <property type="term" value="F:RNA binding"/>
    <property type="evidence" value="ECO:0007669"/>
    <property type="project" value="InterPro"/>
</dbReference>
<gene>
    <name evidence="2" type="ORF">LUZ63_020448</name>
</gene>
<dbReference type="GO" id="GO:0005829">
    <property type="term" value="C:cytosol"/>
    <property type="evidence" value="ECO:0007669"/>
    <property type="project" value="TreeGrafter"/>
</dbReference>
<feature type="domain" description="RNB" evidence="1">
    <location>
        <begin position="1"/>
        <end position="293"/>
    </location>
</feature>
<protein>
    <recommendedName>
        <fullName evidence="1">RNB domain-containing protein</fullName>
    </recommendedName>
</protein>
<dbReference type="InterPro" id="IPR050180">
    <property type="entry name" value="RNR_Ribonuclease"/>
</dbReference>
<name>A0A9Q0BZJ4_9POAL</name>
<dbReference type="PANTHER" id="PTHR23355:SF9">
    <property type="entry name" value="DIS3-LIKE EXONUCLEASE 2"/>
    <property type="match status" value="1"/>
</dbReference>
<comment type="caution">
    <text evidence="2">The sequence shown here is derived from an EMBL/GenBank/DDBJ whole genome shotgun (WGS) entry which is preliminary data.</text>
</comment>
<dbReference type="GO" id="GO:0004540">
    <property type="term" value="F:RNA nuclease activity"/>
    <property type="evidence" value="ECO:0007669"/>
    <property type="project" value="InterPro"/>
</dbReference>
<evidence type="ECO:0000259" key="1">
    <source>
        <dbReference type="SMART" id="SM00955"/>
    </source>
</evidence>
<dbReference type="SUPFAM" id="SSF50249">
    <property type="entry name" value="Nucleic acid-binding proteins"/>
    <property type="match status" value="1"/>
</dbReference>
<sequence length="399" mass="42589">MHLERDGSGFVVHYAIADVAAFVAPGDPVDLEAHRRGQSMYGADRMVPLHPTVLSSGAASLLPDQVRPAFVWTLRLDADGVLGEAHVERARVRSRAKLAYDAVGDDPGPVPDTIALLGEVGRLRLAQEAARGGVSLPLPEQEVVVEDGRARLELRAGSDVESWNAQISLLTGIAGARMILDARVGVVRTLPPAPPQALEKLRRTARALGVDWPAELDYPGFVRTLDPSRPADAAMAVACTSLFRGAGYAAFDGELPEVTQHAALATPYAHVTAPLRRLVDRYALETCAALCAGEPVPDWVRAALPALPDEMRDSGRKAGQYERAVVDLVEATVLADRVGESFTGVVLEADDRPTRGRVQLTDPAVEARVTSERPLPVGETVTVTLVTADPTTRTVELAL</sequence>
<reference evidence="2" key="1">
    <citation type="journal article" date="2022" name="Cell">
        <title>Repeat-based holocentromeres influence genome architecture and karyotype evolution.</title>
        <authorList>
            <person name="Hofstatter P.G."/>
            <person name="Thangavel G."/>
            <person name="Lux T."/>
            <person name="Neumann P."/>
            <person name="Vondrak T."/>
            <person name="Novak P."/>
            <person name="Zhang M."/>
            <person name="Costa L."/>
            <person name="Castellani M."/>
            <person name="Scott A."/>
            <person name="Toegelov H."/>
            <person name="Fuchs J."/>
            <person name="Mata-Sucre Y."/>
            <person name="Dias Y."/>
            <person name="Vanzela A.L.L."/>
            <person name="Huettel B."/>
            <person name="Almeida C.C.S."/>
            <person name="Simkova H."/>
            <person name="Souza G."/>
            <person name="Pedrosa-Harand A."/>
            <person name="Macas J."/>
            <person name="Mayer K.F.X."/>
            <person name="Houben A."/>
            <person name="Marques A."/>
        </authorList>
    </citation>
    <scope>NUCLEOTIDE SEQUENCE</scope>
    <source>
        <strain evidence="2">RhyBre1mFocal</strain>
    </source>
</reference>
<dbReference type="Pfam" id="PF18614">
    <property type="entry name" value="RNase_II_C_S1"/>
    <property type="match status" value="1"/>
</dbReference>
<evidence type="ECO:0000313" key="3">
    <source>
        <dbReference type="Proteomes" id="UP001151287"/>
    </source>
</evidence>
<dbReference type="SMART" id="SM00955">
    <property type="entry name" value="RNB"/>
    <property type="match status" value="1"/>
</dbReference>
<dbReference type="AlphaFoldDB" id="A0A9Q0BZJ4"/>
<dbReference type="PANTHER" id="PTHR23355">
    <property type="entry name" value="RIBONUCLEASE"/>
    <property type="match status" value="1"/>
</dbReference>
<dbReference type="Pfam" id="PF00773">
    <property type="entry name" value="RNB"/>
    <property type="match status" value="1"/>
</dbReference>
<dbReference type="Proteomes" id="UP001151287">
    <property type="component" value="Unassembled WGS sequence"/>
</dbReference>
<dbReference type="InterPro" id="IPR040596">
    <property type="entry name" value="RNase_II_C_S1"/>
</dbReference>
<dbReference type="InterPro" id="IPR012340">
    <property type="entry name" value="NA-bd_OB-fold"/>
</dbReference>
<accession>A0A9Q0BZJ4</accession>
<dbReference type="GO" id="GO:0006402">
    <property type="term" value="P:mRNA catabolic process"/>
    <property type="evidence" value="ECO:0007669"/>
    <property type="project" value="TreeGrafter"/>
</dbReference>
<evidence type="ECO:0000313" key="2">
    <source>
        <dbReference type="EMBL" id="KAJ1684155.1"/>
    </source>
</evidence>
<dbReference type="OrthoDB" id="10407259at2759"/>
<organism evidence="2 3">
    <name type="scientific">Rhynchospora breviuscula</name>
    <dbReference type="NCBI Taxonomy" id="2022672"/>
    <lineage>
        <taxon>Eukaryota</taxon>
        <taxon>Viridiplantae</taxon>
        <taxon>Streptophyta</taxon>
        <taxon>Embryophyta</taxon>
        <taxon>Tracheophyta</taxon>
        <taxon>Spermatophyta</taxon>
        <taxon>Magnoliopsida</taxon>
        <taxon>Liliopsida</taxon>
        <taxon>Poales</taxon>
        <taxon>Cyperaceae</taxon>
        <taxon>Cyperoideae</taxon>
        <taxon>Rhynchosporeae</taxon>
        <taxon>Rhynchospora</taxon>
    </lineage>
</organism>